<proteinExistence type="predicted"/>
<name>A0AC55CYJ0_ECHTE</name>
<protein>
    <submittedName>
        <fullName evidence="2">Tetratricopeptide repeat protein 16</fullName>
    </submittedName>
</protein>
<gene>
    <name evidence="2" type="primary">TTC16</name>
</gene>
<dbReference type="Proteomes" id="UP000694863">
    <property type="component" value="Unplaced"/>
</dbReference>
<evidence type="ECO:0000313" key="2">
    <source>
        <dbReference type="RefSeq" id="XP_045144557.1"/>
    </source>
</evidence>
<keyword evidence="1" id="KW-1185">Reference proteome</keyword>
<accession>A0AC55CYJ0</accession>
<evidence type="ECO:0000313" key="1">
    <source>
        <dbReference type="Proteomes" id="UP000694863"/>
    </source>
</evidence>
<organism evidence="1 2">
    <name type="scientific">Echinops telfairi</name>
    <name type="common">Lesser hedgehog tenrec</name>
    <dbReference type="NCBI Taxonomy" id="9371"/>
    <lineage>
        <taxon>Eukaryota</taxon>
        <taxon>Metazoa</taxon>
        <taxon>Chordata</taxon>
        <taxon>Craniata</taxon>
        <taxon>Vertebrata</taxon>
        <taxon>Euteleostomi</taxon>
        <taxon>Mammalia</taxon>
        <taxon>Eutheria</taxon>
        <taxon>Afrotheria</taxon>
        <taxon>Tenrecidae</taxon>
        <taxon>Tenrecinae</taxon>
        <taxon>Echinops</taxon>
    </lineage>
</organism>
<dbReference type="RefSeq" id="XP_045144557.1">
    <property type="nucleotide sequence ID" value="XM_045288622.1"/>
</dbReference>
<sequence length="905" mass="101764">MTDTSEGEDALELEEDSSECTKRPRMISVPKDPVKYIFGTSQVFQGFDESVTKPKGSAVPLKVREYYYQGQAYLEQEKWEMAVLFFSRALHLDSKMVEFYALRAEAYIQLCDFSSAAQNLRMAYSFEPENTKYQERLTLVLYIQGQCLFDQCSYEDALNVFSQASELQPQKACFRYRCMACLLALRRHQDCLLLLTKELKQGSANVDMYILRARVYNFFRKASFCYRDLHSSLLLDPQNPQAKALLKVMVDQAQQARQDAGIFAVQGNMQRAIQRINCAIENSPLDPSLLFFRGIMYRRLHDFDGAVEDFLKALDLVPENQEVLVRQVQRQLLLTYNDFAVQCYRQGAYQEGVLLLNKVLRDEQREKSLYINRGDCFFQMGNLTFAEADYQQALALSPSDQGANLRMSLLQERLGCWELRHRQFHKAESHFTTAIKHNPKQSRHYIQRAKSRQLLQKLFGARQDVATALIIEPRNPQLLPLVTNLFPGMSVEEVLSSQVAQLAMLQLQQLLETNQQFRIPEGIVGLLKEREVVRQKARALQQAWTLEQSSSKEQEQRLSSEEPVDTGQALHNSPKEGAEAQEEEEEEEDEEEKGKEEGTKLPPKRKTSLSSGYLDRTSSGSIFGFTAASLSETEASTIYRSISSTALTSSDSSLPKSPLSDSEVNRKDASLQQNASKTKPAPGQSQSLGQTKDSKGPQQRPSKTRTPQASRATTTEGPQASSQRPSKTEGPKAPRQRLRKAKAAQNRNRERSKFPAQGQSWGLSRSSSKTKGFCDLSQRPLVVSAAKDQNGKQSPIPSKRKVFSQKSGKEKAAQGHSPSLSRTEVTSGPSQSPQRTESTQSQSQSPSKKKATQGPSKTEPMQSPSQLLKNTSAQPHNQREASLARKQSPSTTKTDGRSPSRKPAP</sequence>
<reference evidence="2" key="1">
    <citation type="submission" date="2025-08" db="UniProtKB">
        <authorList>
            <consortium name="RefSeq"/>
        </authorList>
    </citation>
    <scope>IDENTIFICATION</scope>
</reference>